<comment type="caution">
    <text evidence="2">The sequence shown here is derived from an EMBL/GenBank/DDBJ whole genome shotgun (WGS) entry which is preliminary data.</text>
</comment>
<keyword evidence="3" id="KW-1185">Reference proteome</keyword>
<organism evidence="2 3">
    <name type="scientific">Pleurodeles waltl</name>
    <name type="common">Iberian ribbed newt</name>
    <dbReference type="NCBI Taxonomy" id="8319"/>
    <lineage>
        <taxon>Eukaryota</taxon>
        <taxon>Metazoa</taxon>
        <taxon>Chordata</taxon>
        <taxon>Craniata</taxon>
        <taxon>Vertebrata</taxon>
        <taxon>Euteleostomi</taxon>
        <taxon>Amphibia</taxon>
        <taxon>Batrachia</taxon>
        <taxon>Caudata</taxon>
        <taxon>Salamandroidea</taxon>
        <taxon>Salamandridae</taxon>
        <taxon>Pleurodelinae</taxon>
        <taxon>Pleurodeles</taxon>
    </lineage>
</organism>
<accession>A0AAV7PCX6</accession>
<sequence>MQWGSGGPYGHIRREAKSSSVNVSARSPEARKSKAEFAPGRGGILRHQTPEGGGAHWEPPSRHGWELAASTGTLSEQVGPNRGLELDCNPDPGNPSDQPPGDRRGDNGNGGAN</sequence>
<reference evidence="2" key="1">
    <citation type="journal article" date="2022" name="bioRxiv">
        <title>Sequencing and chromosome-scale assembly of the giantPleurodeles waltlgenome.</title>
        <authorList>
            <person name="Brown T."/>
            <person name="Elewa A."/>
            <person name="Iarovenko S."/>
            <person name="Subramanian E."/>
            <person name="Araus A.J."/>
            <person name="Petzold A."/>
            <person name="Susuki M."/>
            <person name="Suzuki K.-i.T."/>
            <person name="Hayashi T."/>
            <person name="Toyoda A."/>
            <person name="Oliveira C."/>
            <person name="Osipova E."/>
            <person name="Leigh N.D."/>
            <person name="Simon A."/>
            <person name="Yun M.H."/>
        </authorList>
    </citation>
    <scope>NUCLEOTIDE SEQUENCE</scope>
    <source>
        <strain evidence="2">20211129_DDA</strain>
        <tissue evidence="2">Liver</tissue>
    </source>
</reference>
<evidence type="ECO:0000313" key="3">
    <source>
        <dbReference type="Proteomes" id="UP001066276"/>
    </source>
</evidence>
<protein>
    <submittedName>
        <fullName evidence="2">Uncharacterized protein</fullName>
    </submittedName>
</protein>
<dbReference type="EMBL" id="JANPWB010000011">
    <property type="protein sequence ID" value="KAJ1126076.1"/>
    <property type="molecule type" value="Genomic_DNA"/>
</dbReference>
<evidence type="ECO:0000256" key="1">
    <source>
        <dbReference type="SAM" id="MobiDB-lite"/>
    </source>
</evidence>
<feature type="region of interest" description="Disordered" evidence="1">
    <location>
        <begin position="1"/>
        <end position="113"/>
    </location>
</feature>
<evidence type="ECO:0000313" key="2">
    <source>
        <dbReference type="EMBL" id="KAJ1126076.1"/>
    </source>
</evidence>
<dbReference type="AlphaFoldDB" id="A0AAV7PCX6"/>
<dbReference type="Proteomes" id="UP001066276">
    <property type="component" value="Chromosome 7"/>
</dbReference>
<gene>
    <name evidence="2" type="ORF">NDU88_004489</name>
</gene>
<name>A0AAV7PCX6_PLEWA</name>
<proteinExistence type="predicted"/>